<keyword evidence="2" id="KW-0732">Signal</keyword>
<feature type="signal peptide" evidence="2">
    <location>
        <begin position="1"/>
        <end position="17"/>
    </location>
</feature>
<organism evidence="3 4">
    <name type="scientific">Aspergillus pseudodeflectus</name>
    <dbReference type="NCBI Taxonomy" id="176178"/>
    <lineage>
        <taxon>Eukaryota</taxon>
        <taxon>Fungi</taxon>
        <taxon>Dikarya</taxon>
        <taxon>Ascomycota</taxon>
        <taxon>Pezizomycotina</taxon>
        <taxon>Eurotiomycetes</taxon>
        <taxon>Eurotiomycetidae</taxon>
        <taxon>Eurotiales</taxon>
        <taxon>Aspergillaceae</taxon>
        <taxon>Aspergillus</taxon>
        <taxon>Aspergillus subgen. Nidulantes</taxon>
    </lineage>
</organism>
<reference evidence="3 4" key="1">
    <citation type="submission" date="2024-07" db="EMBL/GenBank/DDBJ databases">
        <title>Section-level genome sequencing and comparative genomics of Aspergillus sections Usti and Cavernicolus.</title>
        <authorList>
            <consortium name="Lawrence Berkeley National Laboratory"/>
            <person name="Nybo J.L."/>
            <person name="Vesth T.C."/>
            <person name="Theobald S."/>
            <person name="Frisvad J.C."/>
            <person name="Larsen T.O."/>
            <person name="Kjaerboelling I."/>
            <person name="Rothschild-Mancinelli K."/>
            <person name="Lyhne E.K."/>
            <person name="Kogle M.E."/>
            <person name="Barry K."/>
            <person name="Clum A."/>
            <person name="Na H."/>
            <person name="Ledsgaard L."/>
            <person name="Lin J."/>
            <person name="Lipzen A."/>
            <person name="Kuo A."/>
            <person name="Riley R."/>
            <person name="Mondo S."/>
            <person name="LaButti K."/>
            <person name="Haridas S."/>
            <person name="Pangalinan J."/>
            <person name="Salamov A.A."/>
            <person name="Simmons B.A."/>
            <person name="Magnuson J.K."/>
            <person name="Chen J."/>
            <person name="Drula E."/>
            <person name="Henrissat B."/>
            <person name="Wiebenga A."/>
            <person name="Lubbers R.J."/>
            <person name="Gomes A.C."/>
            <person name="Macurrencykelacurrency M.R."/>
            <person name="Stajich J."/>
            <person name="Grigoriev I.V."/>
            <person name="Mortensen U.H."/>
            <person name="De vries R.P."/>
            <person name="Baker S.E."/>
            <person name="Andersen M.R."/>
        </authorList>
    </citation>
    <scope>NUCLEOTIDE SEQUENCE [LARGE SCALE GENOMIC DNA]</scope>
    <source>
        <strain evidence="3 4">CBS 756.74</strain>
    </source>
</reference>
<evidence type="ECO:0000256" key="1">
    <source>
        <dbReference type="SAM" id="MobiDB-lite"/>
    </source>
</evidence>
<evidence type="ECO:0000313" key="3">
    <source>
        <dbReference type="EMBL" id="KAL2848223.1"/>
    </source>
</evidence>
<protein>
    <submittedName>
        <fullName evidence="3">Uncharacterized protein</fullName>
    </submittedName>
</protein>
<dbReference type="Proteomes" id="UP001610444">
    <property type="component" value="Unassembled WGS sequence"/>
</dbReference>
<feature type="region of interest" description="Disordered" evidence="1">
    <location>
        <begin position="91"/>
        <end position="128"/>
    </location>
</feature>
<evidence type="ECO:0000256" key="2">
    <source>
        <dbReference type="SAM" id="SignalP"/>
    </source>
</evidence>
<dbReference type="InterPro" id="IPR038921">
    <property type="entry name" value="YOR389W-like"/>
</dbReference>
<proteinExistence type="predicted"/>
<feature type="chain" id="PRO_5047247885" evidence="2">
    <location>
        <begin position="18"/>
        <end position="482"/>
    </location>
</feature>
<evidence type="ECO:0000313" key="4">
    <source>
        <dbReference type="Proteomes" id="UP001610444"/>
    </source>
</evidence>
<comment type="caution">
    <text evidence="3">The sequence shown here is derived from an EMBL/GenBank/DDBJ whole genome shotgun (WGS) entry which is preliminary data.</text>
</comment>
<sequence>MKLPTLPLLLLLPGVFATQSPPPLNNANHIFNAIHASMRQWGSSIHHNGMSFCLATIPAGTRLYHGNADPTPIRDIGWMAFEPEHAMVFARPRPHRPRDGPPPDRSQNVLQQGALSEGAERETETGWLHTYETTRELRLLYIDGTSAGKSKIGTLDLQDRVLFNDTIDGGVGMEDERARKVCELARTEWNGRLDGAIRMAAGFEIILCSPDNTLGTVKIMPVRRQENGNSNGPEKSSELLRAITSRFNGIGGDRVRVHYDHFVSAYTFDLDLWPGNSSSPRQQHLSGDDLSPIRDNLTRLIMDYEPDIAGSVNWQSVADLIVARYGRFLQGLVHRKPHAHRKEHDDEPQMKSPQAQISDLMAGFGDNPEESTALCSAQFLSIPTDSSPLAHQALYTISHQICSTLVSLRSQTDHETVRDTVRQLMGYLDWTVWKECRACRGDEFCAIPIWPQGSKKDFEKPKCRKFEEGWGRVNDYWGEIWH</sequence>
<name>A0ABR4K7D8_9EURO</name>
<dbReference type="PANTHER" id="PTHR35204">
    <property type="entry name" value="YALI0A21131P"/>
    <property type="match status" value="1"/>
</dbReference>
<dbReference type="PANTHER" id="PTHR35204:SF1">
    <property type="entry name" value="ENTEROTOXIN"/>
    <property type="match status" value="1"/>
</dbReference>
<gene>
    <name evidence="3" type="ORF">BJX68DRAFT_276300</name>
</gene>
<dbReference type="EMBL" id="JBFXLR010000026">
    <property type="protein sequence ID" value="KAL2848223.1"/>
    <property type="molecule type" value="Genomic_DNA"/>
</dbReference>
<accession>A0ABR4K7D8</accession>
<keyword evidence="4" id="KW-1185">Reference proteome</keyword>
<dbReference type="GeneID" id="98163230"/>
<dbReference type="RefSeq" id="XP_070898131.1">
    <property type="nucleotide sequence ID" value="XM_071048066.1"/>
</dbReference>